<organism evidence="2 3">
    <name type="scientific">Nitratireductor aestuarii</name>
    <dbReference type="NCBI Taxonomy" id="1735103"/>
    <lineage>
        <taxon>Bacteria</taxon>
        <taxon>Pseudomonadati</taxon>
        <taxon>Pseudomonadota</taxon>
        <taxon>Alphaproteobacteria</taxon>
        <taxon>Hyphomicrobiales</taxon>
        <taxon>Phyllobacteriaceae</taxon>
        <taxon>Nitratireductor</taxon>
    </lineage>
</organism>
<proteinExistence type="predicted"/>
<dbReference type="AlphaFoldDB" id="A0A916RU62"/>
<name>A0A916RU62_9HYPH</name>
<keyword evidence="3" id="KW-1185">Reference proteome</keyword>
<comment type="caution">
    <text evidence="2">The sequence shown here is derived from an EMBL/GenBank/DDBJ whole genome shotgun (WGS) entry which is preliminary data.</text>
</comment>
<dbReference type="Proteomes" id="UP000636264">
    <property type="component" value="Unassembled WGS sequence"/>
</dbReference>
<evidence type="ECO:0000313" key="2">
    <source>
        <dbReference type="EMBL" id="GGA70487.1"/>
    </source>
</evidence>
<gene>
    <name evidence="2" type="ORF">GCM10011385_25410</name>
</gene>
<accession>A0A916RU62</accession>
<feature type="domain" description="Extensin-like C-terminal" evidence="1">
    <location>
        <begin position="89"/>
        <end position="264"/>
    </location>
</feature>
<dbReference type="InterPro" id="IPR009683">
    <property type="entry name" value="Extensin-like_C"/>
</dbReference>
<reference evidence="2" key="1">
    <citation type="journal article" date="2014" name="Int. J. Syst. Evol. Microbiol.">
        <title>Complete genome sequence of Corynebacterium casei LMG S-19264T (=DSM 44701T), isolated from a smear-ripened cheese.</title>
        <authorList>
            <consortium name="US DOE Joint Genome Institute (JGI-PGF)"/>
            <person name="Walter F."/>
            <person name="Albersmeier A."/>
            <person name="Kalinowski J."/>
            <person name="Ruckert C."/>
        </authorList>
    </citation>
    <scope>NUCLEOTIDE SEQUENCE</scope>
    <source>
        <strain evidence="2">CGMCC 1.15320</strain>
    </source>
</reference>
<dbReference type="EMBL" id="BMIF01000007">
    <property type="protein sequence ID" value="GGA70487.1"/>
    <property type="molecule type" value="Genomic_DNA"/>
</dbReference>
<dbReference type="Pfam" id="PF06904">
    <property type="entry name" value="Extensin-like_C"/>
    <property type="match status" value="1"/>
</dbReference>
<evidence type="ECO:0000259" key="1">
    <source>
        <dbReference type="Pfam" id="PF06904"/>
    </source>
</evidence>
<evidence type="ECO:0000313" key="3">
    <source>
        <dbReference type="Proteomes" id="UP000636264"/>
    </source>
</evidence>
<reference evidence="2" key="2">
    <citation type="submission" date="2020-09" db="EMBL/GenBank/DDBJ databases">
        <authorList>
            <person name="Sun Q."/>
            <person name="Zhou Y."/>
        </authorList>
    </citation>
    <scope>NUCLEOTIDE SEQUENCE</scope>
    <source>
        <strain evidence="2">CGMCC 1.15320</strain>
    </source>
</reference>
<protein>
    <submittedName>
        <fullName evidence="2">Extensin</fullName>
    </submittedName>
</protein>
<sequence>MAMRSFTKDSLFNIKPIIRRGAVVGLALLASGAIAGCSVDDLLRPSAGLNVSNAGMTSTLVHVPPASSVAYPTMMSPIPQSVLSADEVDCRKQLKRLGVKFRELDPIDEGGACRIDHPIKVSALSGGIEIKPAVTLNCEMAASFALWTKRELAPSARMRYFSGIKSIRQGSGYSCRKIAGSSVASEHSTGNALDIMAITLNNGRTIDVRKPGFFAFRQRGLLNKVRAEGCDYFTTVLGPGYNKDHANHFHFDIKNRRNGYRACR</sequence>